<gene>
    <name evidence="1" type="ORF">dnl_35310</name>
</gene>
<reference evidence="1" key="1">
    <citation type="journal article" date="2021" name="Microb. Physiol.">
        <title>Proteogenomic Insights into the Physiology of Marine, Sulfate-Reducing, Filamentous Desulfonema limicola and Desulfonema magnum.</title>
        <authorList>
            <person name="Schnaars V."/>
            <person name="Wohlbrand L."/>
            <person name="Scheve S."/>
            <person name="Hinrichs C."/>
            <person name="Reinhardt R."/>
            <person name="Rabus R."/>
        </authorList>
    </citation>
    <scope>NUCLEOTIDE SEQUENCE</scope>
    <source>
        <strain evidence="1">5ac10</strain>
    </source>
</reference>
<evidence type="ECO:0000313" key="2">
    <source>
        <dbReference type="Proteomes" id="UP000663720"/>
    </source>
</evidence>
<keyword evidence="2" id="KW-1185">Reference proteome</keyword>
<protein>
    <submittedName>
        <fullName evidence="1">Uncharacterized protein</fullName>
    </submittedName>
</protein>
<organism evidence="1 2">
    <name type="scientific">Desulfonema limicola</name>
    <dbReference type="NCBI Taxonomy" id="45656"/>
    <lineage>
        <taxon>Bacteria</taxon>
        <taxon>Pseudomonadati</taxon>
        <taxon>Thermodesulfobacteriota</taxon>
        <taxon>Desulfobacteria</taxon>
        <taxon>Desulfobacterales</taxon>
        <taxon>Desulfococcaceae</taxon>
        <taxon>Desulfonema</taxon>
    </lineage>
</organism>
<evidence type="ECO:0000313" key="1">
    <source>
        <dbReference type="EMBL" id="QTA81200.1"/>
    </source>
</evidence>
<dbReference type="EMBL" id="CP061799">
    <property type="protein sequence ID" value="QTA81200.1"/>
    <property type="molecule type" value="Genomic_DNA"/>
</dbReference>
<dbReference type="Proteomes" id="UP000663720">
    <property type="component" value="Chromosome"/>
</dbReference>
<dbReference type="AlphaFoldDB" id="A0A975B9T3"/>
<name>A0A975B9T3_9BACT</name>
<dbReference type="KEGG" id="dli:dnl_35310"/>
<dbReference type="RefSeq" id="WP_207687269.1">
    <property type="nucleotide sequence ID" value="NZ_CP061799.1"/>
</dbReference>
<sequence length="198" mass="21385">MADISFSCDVNQAFNFEMDKQVVVGHLDTLTIGTTALEIDLTVTDPLAPEGDSKTVCGVLSGIFWTGGYSDPIQINAQVSIKNKSTIATMMHMKQMQNVDITFSYTVYTYDPVAKLYFQCFRGGVDAELSGLIDKSGGQLNISISDYEASDVTSPKLFDFSISVLPEESVAEQAIHFAVGSTDNIVKPWGINVTSSAA</sequence>
<proteinExistence type="predicted"/>
<accession>A0A975B9T3</accession>